<accession>A0A2N9H2R3</accession>
<dbReference type="EMBL" id="OIVN01002771">
    <property type="protein sequence ID" value="SPD06292.1"/>
    <property type="molecule type" value="Genomic_DNA"/>
</dbReference>
<feature type="region of interest" description="Disordered" evidence="1">
    <location>
        <begin position="1282"/>
        <end position="1321"/>
    </location>
</feature>
<evidence type="ECO:0000313" key="2">
    <source>
        <dbReference type="EMBL" id="SPD06292.1"/>
    </source>
</evidence>
<feature type="region of interest" description="Disordered" evidence="1">
    <location>
        <begin position="297"/>
        <end position="737"/>
    </location>
</feature>
<sequence>MKVCVNRSSDERVMAPGSRGIGAVFVHLSGEDSDQMGDAFGKPRVPRRSWSRYLSNAPGLVDQLVASRKDSAREGGYFDVLGTDGKLALPTFARFQDLRKSELGLVRYGSANRGHRSVFGPKTLRASVATSVGKIPEISAQPYFVRPVFTRMVDIAPDVGFRQSWYRRKAGATYFSKGAVSLIVRAGKTLRAKAARSVSQRVFLKSCPSSRAYPSSRCQISTFLVPSKSLRCLFCKVLGLWKSELGLFVSVCVLVTSGVQMDIPRVENDRTRCGEVIRGSKGPFGAEDSDRRSVFAYTSHSPRNGDESGTNRPGPPRSRNEICDSGPNRSGPPSPRNGDESGMNRPGPPRSRNEICDSGPNRSGPPSPRNGDESGTNRPGPPRSRNEICDSGPNRSGPPSPRNGDESGTNRPGPPRSRNEICDSGPNRSGPPSPRNGDESGTNRPGPPRSRNEICDSGPNRSGPPSPRNGDESGTNRSGPPSPRNEICDSGPNRSGPPSPRNGDESGTNRPGPSRSRNEICDSGPNRSGPPSPRNGDESGTNRPGPPRSRNEICDSGPNRSGPPSPRNGDESGTNRPGPPRSRNEICDSGPNRSGPPSPRNGDESGTNRSGPPSPRNEICDSGPNRSGPPSPRNGDESGTNRPGPGLETSPRNGDESGMNRPGPPRSRNEICDSGPNRSGPPSPRNGDESAWSTQMSDRGSGSGGHRRSDRLAKGKAVIYAPESPPDTDDEYDAMEDVRTRVDASLARDLQAEFDAEAAGLSSSTARPSSRPGITIGRSARPSSAPRQPTAAPPAAPPARSKRRKSDRAPLSADPIPEDHVVPGFRYPPQGGIRPRYPVTTPVVDTSLLTNLHNHPSSSVRRCQDPPESIGRGGWSEFSQLLDIARPEYRDFLVELGFGPFLSIRYVHVRHPFGIRFGGRIPPSDPVSDFEALEILGIDDPAAIVGKRFFHLKISYLKDLLVREIEEPPTELRYRQWTAYFIFSCFLGNDKSTIPTPIVDTASFLGFWQFTLFWAFEHFAVFAPSRLPAAPDSAFLLARRWDSAWIQRLTTRTLMECRTTVDCIRDVDIVFQPYSTFLLERPEVFRAMELSRLRIWIRSPRSWELLMGERTLRQLGGDALVPVDPPQLMTIEDYIPRAPSDSFVAGVEAYPALILADVPYREWFEQVSLGSLMSLHEVEGGRVMGGSAMDSHLSRSSGEFEWLQTEILRLQLELSVSEDRYAADMARAQEETARVQAELTQVQGELTRVQGDLTQSQRDLGSRDAVLTAHVETIRRLEDQLHGMGITPVTGAGSSGLGQTSSSPPPDPVSRDWFFDDPPSL</sequence>
<proteinExistence type="predicted"/>
<feature type="compositionally biased region" description="Polar residues" evidence="1">
    <location>
        <begin position="297"/>
        <end position="311"/>
    </location>
</feature>
<evidence type="ECO:0008006" key="3">
    <source>
        <dbReference type="Google" id="ProtNLM"/>
    </source>
</evidence>
<feature type="region of interest" description="Disordered" evidence="1">
    <location>
        <begin position="757"/>
        <end position="836"/>
    </location>
</feature>
<organism evidence="2">
    <name type="scientific">Fagus sylvatica</name>
    <name type="common">Beechnut</name>
    <dbReference type="NCBI Taxonomy" id="28930"/>
    <lineage>
        <taxon>Eukaryota</taxon>
        <taxon>Viridiplantae</taxon>
        <taxon>Streptophyta</taxon>
        <taxon>Embryophyta</taxon>
        <taxon>Tracheophyta</taxon>
        <taxon>Spermatophyta</taxon>
        <taxon>Magnoliopsida</taxon>
        <taxon>eudicotyledons</taxon>
        <taxon>Gunneridae</taxon>
        <taxon>Pentapetalae</taxon>
        <taxon>rosids</taxon>
        <taxon>fabids</taxon>
        <taxon>Fagales</taxon>
        <taxon>Fagaceae</taxon>
        <taxon>Fagus</taxon>
    </lineage>
</organism>
<evidence type="ECO:0000256" key="1">
    <source>
        <dbReference type="SAM" id="MobiDB-lite"/>
    </source>
</evidence>
<protein>
    <recommendedName>
        <fullName evidence="3">Aminotransferase-like plant mobile domain-containing protein</fullName>
    </recommendedName>
</protein>
<gene>
    <name evidence="2" type="ORF">FSB_LOCUS34174</name>
</gene>
<reference evidence="2" key="1">
    <citation type="submission" date="2018-02" db="EMBL/GenBank/DDBJ databases">
        <authorList>
            <person name="Cohen D.B."/>
            <person name="Kent A.D."/>
        </authorList>
    </citation>
    <scope>NUCLEOTIDE SEQUENCE</scope>
</reference>
<name>A0A2N9H2R3_FAGSY</name>
<feature type="compositionally biased region" description="Low complexity" evidence="1">
    <location>
        <begin position="778"/>
        <end position="790"/>
    </location>
</feature>
<feature type="compositionally biased region" description="Acidic residues" evidence="1">
    <location>
        <begin position="726"/>
        <end position="735"/>
    </location>
</feature>